<feature type="domain" description="DUF6891" evidence="1">
    <location>
        <begin position="122"/>
        <end position="303"/>
    </location>
</feature>
<keyword evidence="3" id="KW-1185">Reference proteome</keyword>
<sequence length="305" mass="33573">MLEITVRTERGTRVVRPDVRTLARLVGRLGDQEGNFLVLQRVPDLPQQMAQVWHEAGGAYELEHRDGGPAEHFRTVLAAPGPVVDALAGWAAREPEWAAGLSWEPVELPVPAPPPPLELSTEDAKALHEELRRLLWGGYADRDRLAMVAVDYLVRGDERPVSPAQARALADALWVARVEEQAGWTDRTDPERVTDVFAELRGLGITAEENFACCRNCGIHEIGGVSAPDARGYVFFHQQSTDSVVTGGALVLHFGQFTDRVGDTEWVGRQVVAAFGRAGLTAEWDGDPNRAIVVRGLDWRRRLIG</sequence>
<comment type="caution">
    <text evidence="2">The sequence shown here is derived from an EMBL/GenBank/DDBJ whole genome shotgun (WGS) entry which is preliminary data.</text>
</comment>
<dbReference type="EMBL" id="JAVREO010000028">
    <property type="protein sequence ID" value="MDT0270495.1"/>
    <property type="molecule type" value="Genomic_DNA"/>
</dbReference>
<evidence type="ECO:0000259" key="1">
    <source>
        <dbReference type="Pfam" id="PF21831"/>
    </source>
</evidence>
<accession>A0ABU2JZS0</accession>
<dbReference type="Pfam" id="PF21831">
    <property type="entry name" value="DUF6891"/>
    <property type="match status" value="1"/>
</dbReference>
<name>A0ABU2JZS0_9ACTN</name>
<proteinExistence type="predicted"/>
<protein>
    <recommendedName>
        <fullName evidence="1">DUF6891 domain-containing protein</fullName>
    </recommendedName>
</protein>
<dbReference type="RefSeq" id="WP_311670561.1">
    <property type="nucleotide sequence ID" value="NZ_JAVREO010000028.1"/>
</dbReference>
<gene>
    <name evidence="2" type="ORF">RM844_29910</name>
</gene>
<reference evidence="3" key="1">
    <citation type="submission" date="2023-07" db="EMBL/GenBank/DDBJ databases">
        <title>30 novel species of actinomycetes from the DSMZ collection.</title>
        <authorList>
            <person name="Nouioui I."/>
        </authorList>
    </citation>
    <scope>NUCLEOTIDE SEQUENCE [LARGE SCALE GENOMIC DNA]</scope>
    <source>
        <strain evidence="3">DSM 44915</strain>
    </source>
</reference>
<evidence type="ECO:0000313" key="3">
    <source>
        <dbReference type="Proteomes" id="UP001183410"/>
    </source>
</evidence>
<dbReference type="Proteomes" id="UP001183410">
    <property type="component" value="Unassembled WGS sequence"/>
</dbReference>
<organism evidence="2 3">
    <name type="scientific">Streptomyces chisholmiae</name>
    <dbReference type="NCBI Taxonomy" id="3075540"/>
    <lineage>
        <taxon>Bacteria</taxon>
        <taxon>Bacillati</taxon>
        <taxon>Actinomycetota</taxon>
        <taxon>Actinomycetes</taxon>
        <taxon>Kitasatosporales</taxon>
        <taxon>Streptomycetaceae</taxon>
        <taxon>Streptomyces</taxon>
    </lineage>
</organism>
<evidence type="ECO:0000313" key="2">
    <source>
        <dbReference type="EMBL" id="MDT0270495.1"/>
    </source>
</evidence>
<dbReference type="InterPro" id="IPR054186">
    <property type="entry name" value="DUF6891"/>
</dbReference>